<keyword evidence="6" id="KW-0135">Cellulose biosynthesis</keyword>
<keyword evidence="2 6" id="KW-1003">Cell membrane</keyword>
<reference evidence="7 8" key="1">
    <citation type="submission" date="2019-07" db="EMBL/GenBank/DDBJ databases">
        <title>Whole genome shotgun sequence of Skermanella aerolata NBRC 106429.</title>
        <authorList>
            <person name="Hosoyama A."/>
            <person name="Uohara A."/>
            <person name="Ohji S."/>
            <person name="Ichikawa N."/>
        </authorList>
    </citation>
    <scope>NUCLEOTIDE SEQUENCE [LARGE SCALE GENOMIC DNA]</scope>
    <source>
        <strain evidence="7 8">NBRC 106429</strain>
    </source>
</reference>
<keyword evidence="8" id="KW-1185">Reference proteome</keyword>
<evidence type="ECO:0000256" key="2">
    <source>
        <dbReference type="ARBA" id="ARBA00022475"/>
    </source>
</evidence>
<dbReference type="GO" id="GO:0006011">
    <property type="term" value="P:UDP-alpha-D-glucose metabolic process"/>
    <property type="evidence" value="ECO:0007669"/>
    <property type="project" value="InterPro"/>
</dbReference>
<feature type="signal peptide" evidence="6">
    <location>
        <begin position="1"/>
        <end position="36"/>
    </location>
</feature>
<accession>A0A512DPV0</accession>
<dbReference type="GO" id="GO:0030244">
    <property type="term" value="P:cellulose biosynthetic process"/>
    <property type="evidence" value="ECO:0007669"/>
    <property type="project" value="UniProtKB-KW"/>
</dbReference>
<evidence type="ECO:0000256" key="6">
    <source>
        <dbReference type="RuleBase" id="RU365021"/>
    </source>
</evidence>
<dbReference type="AlphaFoldDB" id="A0A512DPV0"/>
<evidence type="ECO:0000256" key="3">
    <source>
        <dbReference type="ARBA" id="ARBA00022692"/>
    </source>
</evidence>
<comment type="function">
    <text evidence="6">Binds the cellulose synthase activator, bis-(3'-5') cyclic diguanylic acid (c-di-GMP).</text>
</comment>
<comment type="pathway">
    <text evidence="6">Glycan metabolism; bacterial cellulose biosynthesis.</text>
</comment>
<dbReference type="GO" id="GO:0005886">
    <property type="term" value="C:plasma membrane"/>
    <property type="evidence" value="ECO:0007669"/>
    <property type="project" value="UniProtKB-SubCell"/>
</dbReference>
<dbReference type="UniPathway" id="UPA00694"/>
<keyword evidence="6" id="KW-0997">Cell inner membrane</keyword>
<dbReference type="RefSeq" id="WP_044433360.1">
    <property type="nucleotide sequence ID" value="NZ_BJYZ01000011.1"/>
</dbReference>
<dbReference type="PANTHER" id="PTHR39083:SF1">
    <property type="entry name" value="CYCLIC DI-GMP-BINDING PROTEIN"/>
    <property type="match status" value="1"/>
</dbReference>
<dbReference type="InterPro" id="IPR018513">
    <property type="entry name" value="Cell_synthase_bac"/>
</dbReference>
<evidence type="ECO:0000256" key="1">
    <source>
        <dbReference type="ARBA" id="ARBA00004162"/>
    </source>
</evidence>
<dbReference type="Proteomes" id="UP000321523">
    <property type="component" value="Unassembled WGS sequence"/>
</dbReference>
<keyword evidence="6" id="KW-0732">Signal</keyword>
<dbReference type="Gene3D" id="2.60.120.260">
    <property type="entry name" value="Galactose-binding domain-like"/>
    <property type="match status" value="2"/>
</dbReference>
<keyword evidence="6" id="KW-0973">c-di-GMP</keyword>
<dbReference type="OrthoDB" id="7615145at2"/>
<evidence type="ECO:0000313" key="8">
    <source>
        <dbReference type="Proteomes" id="UP000321523"/>
    </source>
</evidence>
<organism evidence="7 8">
    <name type="scientific">Skermanella aerolata</name>
    <dbReference type="NCBI Taxonomy" id="393310"/>
    <lineage>
        <taxon>Bacteria</taxon>
        <taxon>Pseudomonadati</taxon>
        <taxon>Pseudomonadota</taxon>
        <taxon>Alphaproteobacteria</taxon>
        <taxon>Rhodospirillales</taxon>
        <taxon>Azospirillaceae</taxon>
        <taxon>Skermanella</taxon>
    </lineage>
</organism>
<evidence type="ECO:0000256" key="4">
    <source>
        <dbReference type="ARBA" id="ARBA00022989"/>
    </source>
</evidence>
<evidence type="ECO:0000313" key="7">
    <source>
        <dbReference type="EMBL" id="GEO38486.1"/>
    </source>
</evidence>
<keyword evidence="5 6" id="KW-0472">Membrane</keyword>
<comment type="caution">
    <text evidence="7">The sequence shown here is derived from an EMBL/GenBank/DDBJ whole genome shotgun (WGS) entry which is preliminary data.</text>
</comment>
<comment type="subunit">
    <text evidence="6">Tightly associated with the cellulose synthase catalytic subunit.</text>
</comment>
<keyword evidence="3 6" id="KW-0812">Transmembrane</keyword>
<protein>
    <recommendedName>
        <fullName evidence="6">Cyclic di-GMP-binding protein</fullName>
    </recommendedName>
    <alternativeName>
        <fullName evidence="6">Cellulose synthase regulatory subunit</fullName>
    </alternativeName>
</protein>
<evidence type="ECO:0000256" key="5">
    <source>
        <dbReference type="ARBA" id="ARBA00023136"/>
    </source>
</evidence>
<dbReference type="EMBL" id="BJYZ01000011">
    <property type="protein sequence ID" value="GEO38486.1"/>
    <property type="molecule type" value="Genomic_DNA"/>
</dbReference>
<dbReference type="PANTHER" id="PTHR39083">
    <property type="entry name" value="CYCLIC DI-GMP-BINDING PROTEIN"/>
    <property type="match status" value="1"/>
</dbReference>
<sequence>MTAPTSRNSRLPTRIAATSALWLTAALPVATLPAHAQQPASPLPPAARQAVEVTPLSLLAASDQTFGVTGEEETLSIPFHMPATVRGRPATLKLAYENAVHILPGLSQFKIALNGLELGNLPLTGFEKPVSASIGMPAGYLKPGLNELTVNYSARHRVSCSVAGTFELWMRLLPDRSSVEILGKPASDLPILSDAAASLAMPSQSGRGLTILSARADTGADHVAWGADVAQGIALRLGDQTIVPRPEPAPLRAPDGDSLFPGLDKGVLGDSRNVLIGTADQLSAIVGSRIESAIAGPYLGLFPLGTSGGVVLVVSGRTPDEVTSAARAFANPNTPLPATADTILAAEDVVSLPDLATFPKGRPVPLADLGYKTREFSGYRFTQPLSVTLARDFFNLDSRKAILRINAASAPGIGAGSALSVFVNGQPAAALPLSRMGELIERRDLHLPMSLFRPGRNEILLAGDLPPAEGAPCLPEQSTAPRFSLFSDSTLMLPEYARLAQFPDLGTFARTGSPYTDGTADGFDLVLMSKSNEEVAAAWALAARMAQAAGTPVHPRFSFHGSTVPAGDALIIGNHRSLSRLAGLDLPVRQSDLTAAWGIGTDPSFVPAEEQPEQGEADEVLAQIEALRSVSRPGPDTMAADSEARDRWHKIIKSGEDQSVINTVSAAAEDVVASVRQHFPAVFGQARREETDLFASELSIPTGLLMQVESPVTPSRTWTILTAANDEQLAAGVERLVRRPYWDRLAGSATVWGADPAGTRSIEPSSTYHRFDSDLRLANLRLIAGNLMSEYVWYWTAGLLLLVASFGLVTRSFLGLGRGDNHD</sequence>
<dbReference type="Pfam" id="PF03170">
    <property type="entry name" value="BcsB"/>
    <property type="match status" value="1"/>
</dbReference>
<comment type="subcellular location">
    <subcellularLocation>
        <location evidence="6">Cell inner membrane</location>
    </subcellularLocation>
    <subcellularLocation>
        <location evidence="1">Cell membrane</location>
        <topology evidence="1">Single-pass membrane protein</topology>
    </subcellularLocation>
</comment>
<name>A0A512DPV0_9PROT</name>
<gene>
    <name evidence="7" type="ORF">SAE02_26340</name>
</gene>
<feature type="transmembrane region" description="Helical" evidence="6">
    <location>
        <begin position="791"/>
        <end position="809"/>
    </location>
</feature>
<feature type="chain" id="PRO_5022265331" description="Cyclic di-GMP-binding protein" evidence="6">
    <location>
        <begin position="37"/>
        <end position="823"/>
    </location>
</feature>
<comment type="similarity">
    <text evidence="6">Belongs to the AcsB/BcsB family.</text>
</comment>
<keyword evidence="4 6" id="KW-1133">Transmembrane helix</keyword>
<proteinExistence type="inferred from homology"/>